<dbReference type="PANTHER" id="PTHR44591">
    <property type="entry name" value="STRESS RESPONSE REGULATOR PROTEIN 1"/>
    <property type="match status" value="1"/>
</dbReference>
<dbReference type="PANTHER" id="PTHR44591:SF3">
    <property type="entry name" value="RESPONSE REGULATORY DOMAIN-CONTAINING PROTEIN"/>
    <property type="match status" value="1"/>
</dbReference>
<proteinExistence type="predicted"/>
<comment type="caution">
    <text evidence="4">The sequence shown here is derived from an EMBL/GenBank/DDBJ whole genome shotgun (WGS) entry which is preliminary data.</text>
</comment>
<dbReference type="PROSITE" id="PS50110">
    <property type="entry name" value="RESPONSE_REGULATORY"/>
    <property type="match status" value="1"/>
</dbReference>
<feature type="domain" description="Response regulatory" evidence="3">
    <location>
        <begin position="7"/>
        <end position="121"/>
    </location>
</feature>
<evidence type="ECO:0000313" key="4">
    <source>
        <dbReference type="EMBL" id="MDY0747644.1"/>
    </source>
</evidence>
<evidence type="ECO:0000313" key="5">
    <source>
        <dbReference type="Proteomes" id="UP001285263"/>
    </source>
</evidence>
<dbReference type="SMART" id="SM00448">
    <property type="entry name" value="REC"/>
    <property type="match status" value="1"/>
</dbReference>
<evidence type="ECO:0000256" key="1">
    <source>
        <dbReference type="ARBA" id="ARBA00022553"/>
    </source>
</evidence>
<dbReference type="InterPro" id="IPR011006">
    <property type="entry name" value="CheY-like_superfamily"/>
</dbReference>
<dbReference type="EMBL" id="JAXCLA010000008">
    <property type="protein sequence ID" value="MDY0747644.1"/>
    <property type="molecule type" value="Genomic_DNA"/>
</dbReference>
<dbReference type="InterPro" id="IPR050595">
    <property type="entry name" value="Bact_response_regulator"/>
</dbReference>
<evidence type="ECO:0000256" key="2">
    <source>
        <dbReference type="PROSITE-ProRule" id="PRU00169"/>
    </source>
</evidence>
<reference evidence="4 5" key="1">
    <citation type="submission" date="2023-11" db="EMBL/GenBank/DDBJ databases">
        <title>Paucibacter sp. nov., isolated from fresh soil in Korea.</title>
        <authorList>
            <person name="Le N.T.T."/>
        </authorList>
    </citation>
    <scope>NUCLEOTIDE SEQUENCE [LARGE SCALE GENOMIC DNA]</scope>
    <source>
        <strain evidence="4 5">R3-3</strain>
    </source>
</reference>
<dbReference type="Proteomes" id="UP001285263">
    <property type="component" value="Unassembled WGS sequence"/>
</dbReference>
<dbReference type="InterPro" id="IPR001789">
    <property type="entry name" value="Sig_transdc_resp-reg_receiver"/>
</dbReference>
<dbReference type="Gene3D" id="3.40.50.2300">
    <property type="match status" value="1"/>
</dbReference>
<dbReference type="RefSeq" id="WP_320425606.1">
    <property type="nucleotide sequence ID" value="NZ_JAXCLA010000008.1"/>
</dbReference>
<organism evidence="4 5">
    <name type="scientific">Roseateles agri</name>
    <dbReference type="NCBI Taxonomy" id="3098619"/>
    <lineage>
        <taxon>Bacteria</taxon>
        <taxon>Pseudomonadati</taxon>
        <taxon>Pseudomonadota</taxon>
        <taxon>Betaproteobacteria</taxon>
        <taxon>Burkholderiales</taxon>
        <taxon>Sphaerotilaceae</taxon>
        <taxon>Roseateles</taxon>
    </lineage>
</organism>
<accession>A0ABU5DQU8</accession>
<keyword evidence="5" id="KW-1185">Reference proteome</keyword>
<dbReference type="Pfam" id="PF00072">
    <property type="entry name" value="Response_reg"/>
    <property type="match status" value="1"/>
</dbReference>
<name>A0ABU5DQU8_9BURK</name>
<evidence type="ECO:0000259" key="3">
    <source>
        <dbReference type="PROSITE" id="PS50110"/>
    </source>
</evidence>
<feature type="modified residue" description="4-aspartylphosphate" evidence="2">
    <location>
        <position position="56"/>
    </location>
</feature>
<keyword evidence="1 2" id="KW-0597">Phosphoprotein</keyword>
<dbReference type="SUPFAM" id="SSF52172">
    <property type="entry name" value="CheY-like"/>
    <property type="match status" value="1"/>
</dbReference>
<gene>
    <name evidence="4" type="ORF">SNE35_24290</name>
</gene>
<protein>
    <submittedName>
        <fullName evidence="4">Response regulator</fullName>
    </submittedName>
</protein>
<sequence length="121" mass="13191">MGKDETRVLVVDDNEDAAEALAAILEFDGYKVRTASNGLAALEAFKSFEPLCVLMDIRMPGLGGHELCSRLREAYGDSAVLIAVTGEGRRDDGIAEAFAQFDHYLRKPIDPGELRKILPPV</sequence>